<dbReference type="EMBL" id="CYZO01000018">
    <property type="protein sequence ID" value="CUO08717.1"/>
    <property type="molecule type" value="Genomic_DNA"/>
</dbReference>
<proteinExistence type="predicted"/>
<dbReference type="AlphaFoldDB" id="A0A174C7F0"/>
<keyword evidence="1" id="KW-0812">Transmembrane</keyword>
<sequence>MRIIQNGYNQKRNAYDQTEFFICTHNYHPPLHRILGMGGSSSSGYPGKYIFLRICSGDFGSVGYISYNVKDPVLLRGLSCAGKLHCPNVIHAKVFCSITLYVGMPQKSILYTIIIYQYIIRRFFYLLYLNFHRLILYLQKHRNNAKVLLFVFC</sequence>
<evidence type="ECO:0000313" key="3">
    <source>
        <dbReference type="Proteomes" id="UP000095787"/>
    </source>
</evidence>
<gene>
    <name evidence="2" type="ORF">ERS852456_01578</name>
</gene>
<feature type="transmembrane region" description="Helical" evidence="1">
    <location>
        <begin position="109"/>
        <end position="131"/>
    </location>
</feature>
<reference evidence="2 3" key="1">
    <citation type="submission" date="2015-09" db="EMBL/GenBank/DDBJ databases">
        <authorList>
            <consortium name="Pathogen Informatics"/>
        </authorList>
    </citation>
    <scope>NUCLEOTIDE SEQUENCE [LARGE SCALE GENOMIC DNA]</scope>
    <source>
        <strain evidence="2 3">2789STDY5834841</strain>
    </source>
</reference>
<keyword evidence="1" id="KW-0472">Membrane</keyword>
<accession>A0A174C7F0</accession>
<name>A0A174C7F0_9FIRM</name>
<organism evidence="2 3">
    <name type="scientific">[Ruminococcus] torques</name>
    <dbReference type="NCBI Taxonomy" id="33039"/>
    <lineage>
        <taxon>Bacteria</taxon>
        <taxon>Bacillati</taxon>
        <taxon>Bacillota</taxon>
        <taxon>Clostridia</taxon>
        <taxon>Lachnospirales</taxon>
        <taxon>Lachnospiraceae</taxon>
        <taxon>Mediterraneibacter</taxon>
    </lineage>
</organism>
<evidence type="ECO:0000256" key="1">
    <source>
        <dbReference type="SAM" id="Phobius"/>
    </source>
</evidence>
<evidence type="ECO:0000313" key="2">
    <source>
        <dbReference type="EMBL" id="CUO08717.1"/>
    </source>
</evidence>
<dbReference type="Proteomes" id="UP000095787">
    <property type="component" value="Unassembled WGS sequence"/>
</dbReference>
<keyword evidence="1" id="KW-1133">Transmembrane helix</keyword>
<protein>
    <submittedName>
        <fullName evidence="2">Uncharacterized protein</fullName>
    </submittedName>
</protein>